<evidence type="ECO:0000256" key="2">
    <source>
        <dbReference type="ARBA" id="ARBA00022475"/>
    </source>
</evidence>
<proteinExistence type="predicted"/>
<evidence type="ECO:0000313" key="10">
    <source>
        <dbReference type="EMBL" id="NMW31485.1"/>
    </source>
</evidence>
<evidence type="ECO:0000259" key="8">
    <source>
        <dbReference type="Pfam" id="PF03772"/>
    </source>
</evidence>
<dbReference type="InterPro" id="IPR052159">
    <property type="entry name" value="Competence_DNA_uptake"/>
</dbReference>
<reference evidence="10 11" key="1">
    <citation type="submission" date="2020-04" db="EMBL/GenBank/DDBJ databases">
        <authorList>
            <person name="Liu A."/>
        </authorList>
    </citation>
    <scope>NUCLEOTIDE SEQUENCE [LARGE SCALE GENOMIC DNA]</scope>
    <source>
        <strain evidence="10 11">RZ02</strain>
    </source>
</reference>
<keyword evidence="3 7" id="KW-0812">Transmembrane</keyword>
<feature type="transmembrane region" description="Helical" evidence="7">
    <location>
        <begin position="81"/>
        <end position="99"/>
    </location>
</feature>
<feature type="transmembrane region" description="Helical" evidence="7">
    <location>
        <begin position="471"/>
        <end position="497"/>
    </location>
</feature>
<dbReference type="PANTHER" id="PTHR30619:SF1">
    <property type="entry name" value="RECOMBINATION PROTEIN 2"/>
    <property type="match status" value="1"/>
</dbReference>
<gene>
    <name evidence="10" type="ORF">HKD42_05385</name>
</gene>
<evidence type="ECO:0000256" key="6">
    <source>
        <dbReference type="SAM" id="MobiDB-lite"/>
    </source>
</evidence>
<evidence type="ECO:0000256" key="5">
    <source>
        <dbReference type="ARBA" id="ARBA00023136"/>
    </source>
</evidence>
<dbReference type="GO" id="GO:0005886">
    <property type="term" value="C:plasma membrane"/>
    <property type="evidence" value="ECO:0007669"/>
    <property type="project" value="UniProtKB-SubCell"/>
</dbReference>
<feature type="transmembrane region" description="Helical" evidence="7">
    <location>
        <begin position="443"/>
        <end position="465"/>
    </location>
</feature>
<keyword evidence="4 7" id="KW-1133">Transmembrane helix</keyword>
<dbReference type="InterPro" id="IPR025405">
    <property type="entry name" value="DUF4131"/>
</dbReference>
<accession>A0A848QMW1</accession>
<feature type="transmembrane region" description="Helical" evidence="7">
    <location>
        <begin position="332"/>
        <end position="352"/>
    </location>
</feature>
<feature type="transmembrane region" description="Helical" evidence="7">
    <location>
        <begin position="537"/>
        <end position="555"/>
    </location>
</feature>
<evidence type="ECO:0000259" key="9">
    <source>
        <dbReference type="Pfam" id="PF13567"/>
    </source>
</evidence>
<dbReference type="EMBL" id="JABCRE010000002">
    <property type="protein sequence ID" value="NMW31485.1"/>
    <property type="molecule type" value="Genomic_DNA"/>
</dbReference>
<keyword evidence="11" id="KW-1185">Reference proteome</keyword>
<keyword evidence="5 7" id="KW-0472">Membrane</keyword>
<sequence length="735" mass="79370">MATGIPNVPIEGDTADERQDADASPNAAVQRQWRSERLLSSFGDQFDRFLGHSGFDKGPWLTVAFSAGIAAWFSLDRQWQWSAAIGVAAIAGIWALAVWRGLEDRTELRQAVIAVASVFALGVAVIWLRSEIVGAEPLDRPQVSIVDARILERDEQPARDRVRLILAMRNADTGTAQKIRVNVPIANDAAGLEEGARIRLRVRLMPPAPPMLPGAYDFSRAAWFKGLSATGSALGEIELLEPAQKTELLAETQRRLAAHVRSNLDGSAGSIAAALASGDRGAISDADEDAMRDAGLTHLLSISGLHVSAVIAAAYLLAIKLLALFPYVALRWRLPIVAAAIGALAGVGYTLLTGAEVPTVRSCVGAILVLIALSLGREPLSLRMVAVAAFFVLLLWPEALVGPSFQMSFAAVIAIVALHNSQPVKDFLAPREESWLARISRRTLMLLITGLVIEIALMPIVLFHFHRAGVYGAFANVIGIPLTTFASMPLIALALLLDIVGLGAPAWWLAGKSLDLLIGIAHFTAEQPGAVKLMPEMSGMIYALFLIGGLWLALWRGPVRLAGFIPSAIATMLFVGQPPPDLLISGDGRHVGVTGEGDQLLVLRDSRSTYARDNLLEQAGMDGVPVPLADWKGANCSRDFCSLTVERQGKSWHILMARSRDRVEALALTAACDRSDIVIADRYLPRSCKPRWLKADRRLLDQTGGLSIHLSDERIQSVSQSMGNHGWWRGEEAKR</sequence>
<feature type="transmembrane region" description="Helical" evidence="7">
    <location>
        <begin position="382"/>
        <end position="399"/>
    </location>
</feature>
<evidence type="ECO:0000256" key="1">
    <source>
        <dbReference type="ARBA" id="ARBA00004651"/>
    </source>
</evidence>
<dbReference type="Pfam" id="PF13567">
    <property type="entry name" value="DUF4131"/>
    <property type="match status" value="1"/>
</dbReference>
<evidence type="ECO:0000256" key="4">
    <source>
        <dbReference type="ARBA" id="ARBA00022989"/>
    </source>
</evidence>
<evidence type="ECO:0000256" key="3">
    <source>
        <dbReference type="ARBA" id="ARBA00022692"/>
    </source>
</evidence>
<dbReference type="AlphaFoldDB" id="A0A848QMW1"/>
<protein>
    <submittedName>
        <fullName evidence="10">ComEC/Rec2 family competence protein</fullName>
    </submittedName>
</protein>
<feature type="domain" description="ComEC/Rec2-related protein" evidence="8">
    <location>
        <begin position="275"/>
        <end position="557"/>
    </location>
</feature>
<evidence type="ECO:0000256" key="7">
    <source>
        <dbReference type="SAM" id="Phobius"/>
    </source>
</evidence>
<comment type="subcellular location">
    <subcellularLocation>
        <location evidence="1">Cell membrane</location>
        <topology evidence="1">Multi-pass membrane protein</topology>
    </subcellularLocation>
</comment>
<feature type="transmembrane region" description="Helical" evidence="7">
    <location>
        <begin position="305"/>
        <end position="325"/>
    </location>
</feature>
<feature type="transmembrane region" description="Helical" evidence="7">
    <location>
        <begin position="358"/>
        <end position="375"/>
    </location>
</feature>
<organism evidence="10 11">
    <name type="scientific">Pontixanthobacter rizhaonensis</name>
    <dbReference type="NCBI Taxonomy" id="2730337"/>
    <lineage>
        <taxon>Bacteria</taxon>
        <taxon>Pseudomonadati</taxon>
        <taxon>Pseudomonadota</taxon>
        <taxon>Alphaproteobacteria</taxon>
        <taxon>Sphingomonadales</taxon>
        <taxon>Erythrobacteraceae</taxon>
        <taxon>Pontixanthobacter</taxon>
    </lineage>
</organism>
<feature type="transmembrane region" description="Helical" evidence="7">
    <location>
        <begin position="58"/>
        <end position="75"/>
    </location>
</feature>
<dbReference type="RefSeq" id="WP_170010997.1">
    <property type="nucleotide sequence ID" value="NZ_JABCRE010000002.1"/>
</dbReference>
<dbReference type="Proteomes" id="UP000561181">
    <property type="component" value="Unassembled WGS sequence"/>
</dbReference>
<evidence type="ECO:0000313" key="11">
    <source>
        <dbReference type="Proteomes" id="UP000561181"/>
    </source>
</evidence>
<feature type="region of interest" description="Disordered" evidence="6">
    <location>
        <begin position="1"/>
        <end position="27"/>
    </location>
</feature>
<name>A0A848QMW1_9SPHN</name>
<keyword evidence="2" id="KW-1003">Cell membrane</keyword>
<feature type="domain" description="DUF4131" evidence="9">
    <location>
        <begin position="80"/>
        <end position="234"/>
    </location>
</feature>
<dbReference type="PANTHER" id="PTHR30619">
    <property type="entry name" value="DNA INTERNALIZATION/COMPETENCE PROTEIN COMEC/REC2"/>
    <property type="match status" value="1"/>
</dbReference>
<feature type="transmembrane region" description="Helical" evidence="7">
    <location>
        <begin position="111"/>
        <end position="128"/>
    </location>
</feature>
<dbReference type="NCBIfam" id="TIGR00360">
    <property type="entry name" value="ComEC_N-term"/>
    <property type="match status" value="1"/>
</dbReference>
<comment type="caution">
    <text evidence="10">The sequence shown here is derived from an EMBL/GenBank/DDBJ whole genome shotgun (WGS) entry which is preliminary data.</text>
</comment>
<dbReference type="Pfam" id="PF03772">
    <property type="entry name" value="Competence"/>
    <property type="match status" value="1"/>
</dbReference>
<dbReference type="InterPro" id="IPR004477">
    <property type="entry name" value="ComEC_N"/>
</dbReference>